<name>A0A340X0L5_LIPVE</name>
<dbReference type="GeneID" id="103068883"/>
<dbReference type="RefSeq" id="XP_007452650.1">
    <property type="nucleotide sequence ID" value="XM_007452588.1"/>
</dbReference>
<reference evidence="2" key="1">
    <citation type="submission" date="2025-08" db="UniProtKB">
        <authorList>
            <consortium name="RefSeq"/>
        </authorList>
    </citation>
    <scope>IDENTIFICATION</scope>
</reference>
<dbReference type="KEGG" id="lve:103068883"/>
<dbReference type="Proteomes" id="UP000265300">
    <property type="component" value="Unplaced"/>
</dbReference>
<accession>A0A340X0L5</accession>
<proteinExistence type="predicted"/>
<dbReference type="InParanoid" id="A0A340X0L5"/>
<sequence length="109" mass="11786">MLMEAKKSRNSSFAITYSPCTATTLLRSHPRLSVEDPKVYMVDQMATSISEHPCWVSNTTCPTFPDLRTWGPGGLRACCLPWPPALTQLSLLGTGSPSSSHPTPTAPIP</sequence>
<organism evidence="1 2">
    <name type="scientific">Lipotes vexillifer</name>
    <name type="common">Yangtze river dolphin</name>
    <dbReference type="NCBI Taxonomy" id="118797"/>
    <lineage>
        <taxon>Eukaryota</taxon>
        <taxon>Metazoa</taxon>
        <taxon>Chordata</taxon>
        <taxon>Craniata</taxon>
        <taxon>Vertebrata</taxon>
        <taxon>Euteleostomi</taxon>
        <taxon>Mammalia</taxon>
        <taxon>Eutheria</taxon>
        <taxon>Laurasiatheria</taxon>
        <taxon>Artiodactyla</taxon>
        <taxon>Whippomorpha</taxon>
        <taxon>Cetacea</taxon>
        <taxon>Odontoceti</taxon>
        <taxon>Lipotidae</taxon>
        <taxon>Lipotes</taxon>
    </lineage>
</organism>
<dbReference type="AlphaFoldDB" id="A0A340X0L5"/>
<gene>
    <name evidence="2" type="primary">LOC103068883</name>
</gene>
<protein>
    <submittedName>
        <fullName evidence="2">Uncharacterized protein C6orf1-like</fullName>
    </submittedName>
</protein>
<keyword evidence="1" id="KW-1185">Reference proteome</keyword>
<evidence type="ECO:0000313" key="2">
    <source>
        <dbReference type="RefSeq" id="XP_007452650.1"/>
    </source>
</evidence>
<evidence type="ECO:0000313" key="1">
    <source>
        <dbReference type="Proteomes" id="UP000265300"/>
    </source>
</evidence>